<dbReference type="InterPro" id="IPR007842">
    <property type="entry name" value="HEPN_dom"/>
</dbReference>
<dbReference type="InterPro" id="IPR052226">
    <property type="entry name" value="UPF0332_toxin"/>
</dbReference>
<evidence type="ECO:0000313" key="3">
    <source>
        <dbReference type="EMBL" id="PWR70321.1"/>
    </source>
</evidence>
<comment type="similarity">
    <text evidence="1">Belongs to the UPF0332 family.</text>
</comment>
<keyword evidence="4" id="KW-1185">Reference proteome</keyword>
<accession>A0A2V2N4B6</accession>
<feature type="domain" description="HEPN" evidence="2">
    <location>
        <begin position="3"/>
        <end position="49"/>
    </location>
</feature>
<protein>
    <recommendedName>
        <fullName evidence="2">HEPN domain-containing protein</fullName>
    </recommendedName>
</protein>
<dbReference type="AlphaFoldDB" id="A0A2V2N4B6"/>
<organism evidence="3 4">
    <name type="scientific">Methanospirillum stamsii</name>
    <dbReference type="NCBI Taxonomy" id="1277351"/>
    <lineage>
        <taxon>Archaea</taxon>
        <taxon>Methanobacteriati</taxon>
        <taxon>Methanobacteriota</taxon>
        <taxon>Stenosarchaea group</taxon>
        <taxon>Methanomicrobia</taxon>
        <taxon>Methanomicrobiales</taxon>
        <taxon>Methanospirillaceae</taxon>
        <taxon>Methanospirillum</taxon>
    </lineage>
</organism>
<evidence type="ECO:0000256" key="1">
    <source>
        <dbReference type="ARBA" id="ARBA00038248"/>
    </source>
</evidence>
<dbReference type="Proteomes" id="UP000245934">
    <property type="component" value="Unassembled WGS sequence"/>
</dbReference>
<dbReference type="Pfam" id="PF05168">
    <property type="entry name" value="HEPN"/>
    <property type="match status" value="1"/>
</dbReference>
<gene>
    <name evidence="3" type="ORF">DLD82_16085</name>
</gene>
<dbReference type="EMBL" id="QGMZ01000044">
    <property type="protein sequence ID" value="PWR70321.1"/>
    <property type="molecule type" value="Genomic_DNA"/>
</dbReference>
<reference evidence="3 4" key="1">
    <citation type="submission" date="2018-05" db="EMBL/GenBank/DDBJ databases">
        <title>Draft genome of Methanospirillum stamsii Pt1.</title>
        <authorList>
            <person name="Dueholm M.S."/>
            <person name="Nielsen P.H."/>
            <person name="Bakmann L.F."/>
            <person name="Otzen D.E."/>
        </authorList>
    </citation>
    <scope>NUCLEOTIDE SEQUENCE [LARGE SCALE GENOMIC DNA]</scope>
    <source>
        <strain evidence="3 4">Pt1</strain>
    </source>
</reference>
<dbReference type="PANTHER" id="PTHR36565">
    <property type="entry name" value="UPF0332 PROTEIN TM_1000"/>
    <property type="match status" value="1"/>
</dbReference>
<dbReference type="PANTHER" id="PTHR36565:SF1">
    <property type="entry name" value="UPF0332 PROTEIN TM_1000"/>
    <property type="match status" value="1"/>
</dbReference>
<evidence type="ECO:0000313" key="4">
    <source>
        <dbReference type="Proteomes" id="UP000245934"/>
    </source>
</evidence>
<comment type="caution">
    <text evidence="3">The sequence shown here is derived from an EMBL/GenBank/DDBJ whole genome shotgun (WGS) entry which is preliminary data.</text>
</comment>
<sequence length="55" mass="5940">MRIDAAVLLNSDGFYEDAVSGVYCAMFYAARALLVSEGIVVKTHRGTITKIGELC</sequence>
<dbReference type="Gene3D" id="1.20.120.330">
    <property type="entry name" value="Nucleotidyltransferases domain 2"/>
    <property type="match status" value="1"/>
</dbReference>
<proteinExistence type="inferred from homology"/>
<dbReference type="OrthoDB" id="101012at2157"/>
<evidence type="ECO:0000259" key="2">
    <source>
        <dbReference type="Pfam" id="PF05168"/>
    </source>
</evidence>
<name>A0A2V2N4B6_9EURY</name>